<organism evidence="1">
    <name type="scientific">hydrothermal vent metagenome</name>
    <dbReference type="NCBI Taxonomy" id="652676"/>
    <lineage>
        <taxon>unclassified sequences</taxon>
        <taxon>metagenomes</taxon>
        <taxon>ecological metagenomes</taxon>
    </lineage>
</organism>
<dbReference type="GO" id="GO:0004177">
    <property type="term" value="F:aminopeptidase activity"/>
    <property type="evidence" value="ECO:0007669"/>
    <property type="project" value="TreeGrafter"/>
</dbReference>
<dbReference type="GO" id="GO:0005829">
    <property type="term" value="C:cytosol"/>
    <property type="evidence" value="ECO:0007669"/>
    <property type="project" value="TreeGrafter"/>
</dbReference>
<dbReference type="InterPro" id="IPR042252">
    <property type="entry name" value="MtfA_N"/>
</dbReference>
<dbReference type="GO" id="GO:0008237">
    <property type="term" value="F:metallopeptidase activity"/>
    <property type="evidence" value="ECO:0007669"/>
    <property type="project" value="InterPro"/>
</dbReference>
<accession>A0A3B0X2C4</accession>
<dbReference type="EMBL" id="UOFG01000159">
    <property type="protein sequence ID" value="VAW61941.1"/>
    <property type="molecule type" value="Genomic_DNA"/>
</dbReference>
<evidence type="ECO:0000313" key="1">
    <source>
        <dbReference type="EMBL" id="VAW61941.1"/>
    </source>
</evidence>
<evidence type="ECO:0008006" key="2">
    <source>
        <dbReference type="Google" id="ProtNLM"/>
    </source>
</evidence>
<sequence length="271" mass="31906">MSNMQKSILKPEWKDIIRKNCHFYYDYNDSDRSWFEQILISFLRDTEFFGHRITITDEIKITIGGWAVRMLMKLKSGSFYYSHVKVVKVYPGHDLKSGALGEMENGIFYCQICLAWDDVKKSISNHEMGSNTVLHEFAHALDQMDRAMNGVPAMLLRECEIKQWKTVFTPDYILNNSKGKAIWDYLGLSRWKEYDPGNSSCVDLPEMFSVATEKYFEDAERLNRVAPEMYEQMNILYKQDTLSSVQSPVYFDRFLDVFEKIWDFFKKLKIG</sequence>
<dbReference type="Pfam" id="PF06167">
    <property type="entry name" value="Peptidase_M90"/>
    <property type="match status" value="1"/>
</dbReference>
<protein>
    <recommendedName>
        <fullName evidence="2">Inner membrane protein</fullName>
    </recommendedName>
</protein>
<proteinExistence type="predicted"/>
<dbReference type="InterPro" id="IPR010384">
    <property type="entry name" value="MtfA_fam"/>
</dbReference>
<dbReference type="AlphaFoldDB" id="A0A3B0X2C4"/>
<dbReference type="PANTHER" id="PTHR30164:SF2">
    <property type="entry name" value="PROTEIN MTFA"/>
    <property type="match status" value="1"/>
</dbReference>
<name>A0A3B0X2C4_9ZZZZ</name>
<dbReference type="Gene3D" id="1.10.472.150">
    <property type="entry name" value="Glucose-regulated metallo-peptidase M90, N-terminal domain"/>
    <property type="match status" value="1"/>
</dbReference>
<dbReference type="PANTHER" id="PTHR30164">
    <property type="entry name" value="MTFA PEPTIDASE"/>
    <property type="match status" value="1"/>
</dbReference>
<dbReference type="SUPFAM" id="SSF55486">
    <property type="entry name" value="Metalloproteases ('zincins'), catalytic domain"/>
    <property type="match status" value="1"/>
</dbReference>
<dbReference type="InterPro" id="IPR024079">
    <property type="entry name" value="MetalloPept_cat_dom_sf"/>
</dbReference>
<dbReference type="Gene3D" id="3.40.390.10">
    <property type="entry name" value="Collagenase (Catalytic Domain)"/>
    <property type="match status" value="1"/>
</dbReference>
<reference evidence="1" key="1">
    <citation type="submission" date="2018-06" db="EMBL/GenBank/DDBJ databases">
        <authorList>
            <person name="Zhirakovskaya E."/>
        </authorList>
    </citation>
    <scope>NUCLEOTIDE SEQUENCE</scope>
</reference>
<gene>
    <name evidence="1" type="ORF">MNBD_GAMMA11-1650</name>
</gene>